<reference evidence="2" key="1">
    <citation type="journal article" date="2019" name="Int. J. Syst. Evol. Microbiol.">
        <title>The Global Catalogue of Microorganisms (GCM) 10K type strain sequencing project: providing services to taxonomists for standard genome sequencing and annotation.</title>
        <authorList>
            <consortium name="The Broad Institute Genomics Platform"/>
            <consortium name="The Broad Institute Genome Sequencing Center for Infectious Disease"/>
            <person name="Wu L."/>
            <person name="Ma J."/>
        </authorList>
    </citation>
    <scope>NUCLEOTIDE SEQUENCE [LARGE SCALE GENOMIC DNA]</scope>
    <source>
        <strain evidence="2">CGMCC 1.10131</strain>
    </source>
</reference>
<sequence length="42" mass="4777">MFAGEAVNKVEQVIVFPTDAGIDTYLYWNGEKLELYVPEETP</sequence>
<comment type="caution">
    <text evidence="1">The sequence shown here is derived from an EMBL/GenBank/DDBJ whole genome shotgun (WGS) entry which is preliminary data.</text>
</comment>
<gene>
    <name evidence="1" type="ORF">GCM10007414_39450</name>
</gene>
<proteinExistence type="predicted"/>
<evidence type="ECO:0000313" key="2">
    <source>
        <dbReference type="Proteomes" id="UP000651977"/>
    </source>
</evidence>
<keyword evidence="2" id="KW-1185">Reference proteome</keyword>
<evidence type="ECO:0000313" key="1">
    <source>
        <dbReference type="EMBL" id="GGB22173.1"/>
    </source>
</evidence>
<organism evidence="1 2">
    <name type="scientific">Agarivorans gilvus</name>
    <dbReference type="NCBI Taxonomy" id="680279"/>
    <lineage>
        <taxon>Bacteria</taxon>
        <taxon>Pseudomonadati</taxon>
        <taxon>Pseudomonadota</taxon>
        <taxon>Gammaproteobacteria</taxon>
        <taxon>Alteromonadales</taxon>
        <taxon>Alteromonadaceae</taxon>
        <taxon>Agarivorans</taxon>
    </lineage>
</organism>
<dbReference type="EMBL" id="BMDY01000056">
    <property type="protein sequence ID" value="GGB22173.1"/>
    <property type="molecule type" value="Genomic_DNA"/>
</dbReference>
<dbReference type="Proteomes" id="UP000651977">
    <property type="component" value="Unassembled WGS sequence"/>
</dbReference>
<protein>
    <submittedName>
        <fullName evidence="1">Uncharacterized protein</fullName>
    </submittedName>
</protein>
<name>A0ABQ1I6Q7_9ALTE</name>
<accession>A0ABQ1I6Q7</accession>